<dbReference type="InterPro" id="IPR000938">
    <property type="entry name" value="CAP-Gly_domain"/>
</dbReference>
<feature type="domain" description="CAP-Gly" evidence="2">
    <location>
        <begin position="392"/>
        <end position="434"/>
    </location>
</feature>
<feature type="region of interest" description="Disordered" evidence="1">
    <location>
        <begin position="317"/>
        <end position="368"/>
    </location>
</feature>
<proteinExistence type="predicted"/>
<dbReference type="GO" id="GO:0051010">
    <property type="term" value="F:microtubule plus-end binding"/>
    <property type="evidence" value="ECO:0007669"/>
    <property type="project" value="TreeGrafter"/>
</dbReference>
<dbReference type="Pfam" id="PF01302">
    <property type="entry name" value="CAP_GLY"/>
    <property type="match status" value="3"/>
</dbReference>
<dbReference type="GO" id="GO:0005634">
    <property type="term" value="C:nucleus"/>
    <property type="evidence" value="ECO:0007669"/>
    <property type="project" value="TreeGrafter"/>
</dbReference>
<evidence type="ECO:0000313" key="4">
    <source>
        <dbReference type="Proteomes" id="UP000261340"/>
    </source>
</evidence>
<accession>A0A3Q0RSH8</accession>
<evidence type="ECO:0000256" key="1">
    <source>
        <dbReference type="SAM" id="MobiDB-lite"/>
    </source>
</evidence>
<feature type="domain" description="CAP-Gly" evidence="2">
    <location>
        <begin position="251"/>
        <end position="285"/>
    </location>
</feature>
<dbReference type="PANTHER" id="PTHR18916:SF32">
    <property type="entry name" value="CAP-GLY DOMAIN-CONTAINING LINKER PROTEIN 4"/>
    <property type="match status" value="1"/>
</dbReference>
<feature type="domain" description="CAP-Gly" evidence="2">
    <location>
        <begin position="75"/>
        <end position="123"/>
    </location>
</feature>
<dbReference type="OMA" id="HFTEDTE"/>
<name>A0A3Q0RSH8_AMPCI</name>
<dbReference type="STRING" id="61819.ENSACIP00000013626"/>
<protein>
    <submittedName>
        <fullName evidence="3">Si:dkeyp-47f9.4</fullName>
    </submittedName>
</protein>
<dbReference type="PROSITE" id="PS00845">
    <property type="entry name" value="CAP_GLY_1"/>
    <property type="match status" value="3"/>
</dbReference>
<dbReference type="GO" id="GO:0035371">
    <property type="term" value="C:microtubule plus-end"/>
    <property type="evidence" value="ECO:0007669"/>
    <property type="project" value="TreeGrafter"/>
</dbReference>
<reference evidence="3" key="1">
    <citation type="submission" date="2025-08" db="UniProtKB">
        <authorList>
            <consortium name="Ensembl"/>
        </authorList>
    </citation>
    <scope>IDENTIFICATION</scope>
</reference>
<dbReference type="Proteomes" id="UP000261340">
    <property type="component" value="Unplaced"/>
</dbReference>
<sequence length="453" mass="48788">MPLEMADAAALAKELRTLLRQALPRPSSPLPLTLKAQTLPGLSEKARIQLASMGIRLGDRVVIAGQKVGTLRFCGSTEFSGGLWAGVELDKPEGKNDGSVAGVQYFACRNKHIFAPLSKISKSLERHKTSTTKMSTPMRPPRRIDLSRITSKINTILSRSLSSSSSSLDSRHGPGARPRPLPRQRLPARQRRERVSPSPRTTPSPAFRSRTPSGSSSLCDSSEVRLGERVLVVGQRTGVVQFYGKTSFAPLWLGIELDKPSGKNDGSVGGVRYFSCPPKHGVFAPPSRVQIHGSVDCLSELTSSRLSHPLSTIRRSFSTSSAIATPKETNKRSRSNPHRRRWSTLSGGSGSIPGSTAGSSPSPGSDGQVRLHVGMQVLLSSANEMAVIRYLGTADFAPGLWLGLELRSPKGKNDGSVGGRRYFSCRPGHGVLVRPSRVTYRGINGSRLVNETS</sequence>
<dbReference type="Ensembl" id="ENSACIT00000013995.1">
    <property type="protein sequence ID" value="ENSACIP00000013626.1"/>
    <property type="gene ID" value="ENSACIG00000010601.1"/>
</dbReference>
<dbReference type="InterPro" id="IPR036859">
    <property type="entry name" value="CAP-Gly_dom_sf"/>
</dbReference>
<feature type="compositionally biased region" description="Basic residues" evidence="1">
    <location>
        <begin position="332"/>
        <end position="342"/>
    </location>
</feature>
<feature type="compositionally biased region" description="Low complexity" evidence="1">
    <location>
        <begin position="196"/>
        <end position="213"/>
    </location>
</feature>
<feature type="compositionally biased region" description="Basic residues" evidence="1">
    <location>
        <begin position="180"/>
        <end position="192"/>
    </location>
</feature>
<feature type="region of interest" description="Disordered" evidence="1">
    <location>
        <begin position="124"/>
        <end position="221"/>
    </location>
</feature>
<reference evidence="3" key="2">
    <citation type="submission" date="2025-09" db="UniProtKB">
        <authorList>
            <consortium name="Ensembl"/>
        </authorList>
    </citation>
    <scope>IDENTIFICATION</scope>
</reference>
<dbReference type="SMART" id="SM01052">
    <property type="entry name" value="CAP_GLY"/>
    <property type="match status" value="3"/>
</dbReference>
<dbReference type="GO" id="GO:0005938">
    <property type="term" value="C:cell cortex"/>
    <property type="evidence" value="ECO:0007669"/>
    <property type="project" value="TreeGrafter"/>
</dbReference>
<dbReference type="GO" id="GO:0031122">
    <property type="term" value="P:cytoplasmic microtubule organization"/>
    <property type="evidence" value="ECO:0007669"/>
    <property type="project" value="TreeGrafter"/>
</dbReference>
<dbReference type="Gene3D" id="2.30.30.190">
    <property type="entry name" value="CAP Gly-rich-like domain"/>
    <property type="match status" value="3"/>
</dbReference>
<feature type="compositionally biased region" description="Low complexity" evidence="1">
    <location>
        <begin position="157"/>
        <end position="179"/>
    </location>
</feature>
<evidence type="ECO:0000313" key="3">
    <source>
        <dbReference type="Ensembl" id="ENSACIP00000013626.1"/>
    </source>
</evidence>
<dbReference type="PROSITE" id="PS50245">
    <property type="entry name" value="CAP_GLY_2"/>
    <property type="match status" value="3"/>
</dbReference>
<dbReference type="PANTHER" id="PTHR18916">
    <property type="entry name" value="DYNACTIN 1-RELATED MICROTUBULE-BINDING"/>
    <property type="match status" value="1"/>
</dbReference>
<keyword evidence="4" id="KW-1185">Reference proteome</keyword>
<feature type="compositionally biased region" description="Low complexity" evidence="1">
    <location>
        <begin position="352"/>
        <end position="367"/>
    </location>
</feature>
<dbReference type="SUPFAM" id="SSF74924">
    <property type="entry name" value="Cap-Gly domain"/>
    <property type="match status" value="3"/>
</dbReference>
<organism evidence="3 4">
    <name type="scientific">Amphilophus citrinellus</name>
    <name type="common">Midas cichlid</name>
    <name type="synonym">Cichlasoma citrinellum</name>
    <dbReference type="NCBI Taxonomy" id="61819"/>
    <lineage>
        <taxon>Eukaryota</taxon>
        <taxon>Metazoa</taxon>
        <taxon>Chordata</taxon>
        <taxon>Craniata</taxon>
        <taxon>Vertebrata</taxon>
        <taxon>Euteleostomi</taxon>
        <taxon>Actinopterygii</taxon>
        <taxon>Neopterygii</taxon>
        <taxon>Teleostei</taxon>
        <taxon>Neoteleostei</taxon>
        <taxon>Acanthomorphata</taxon>
        <taxon>Ovalentaria</taxon>
        <taxon>Cichlomorphae</taxon>
        <taxon>Cichliformes</taxon>
        <taxon>Cichlidae</taxon>
        <taxon>New World cichlids</taxon>
        <taxon>Cichlasomatinae</taxon>
        <taxon>Heroini</taxon>
        <taxon>Amphilophus</taxon>
    </lineage>
</organism>
<evidence type="ECO:0000259" key="2">
    <source>
        <dbReference type="PROSITE" id="PS50245"/>
    </source>
</evidence>
<dbReference type="GeneTree" id="ENSGT00940000157706"/>
<dbReference type="AlphaFoldDB" id="A0A3Q0RSH8"/>